<feature type="region of interest" description="Disordered" evidence="1">
    <location>
        <begin position="296"/>
        <end position="316"/>
    </location>
</feature>
<dbReference type="Pfam" id="PF12520">
    <property type="entry name" value="DUF3723"/>
    <property type="match status" value="1"/>
</dbReference>
<reference evidence="3" key="1">
    <citation type="journal article" date="2016" name="Genome Announc.">
        <title>Draft genome sequences of fungus Aspergillus calidoustus.</title>
        <authorList>
            <person name="Horn F."/>
            <person name="Linde J."/>
            <person name="Mattern D.J."/>
            <person name="Walther G."/>
            <person name="Guthke R."/>
            <person name="Scherlach K."/>
            <person name="Martin K."/>
            <person name="Brakhage A.A."/>
            <person name="Petzke L."/>
            <person name="Valiante V."/>
        </authorList>
    </citation>
    <scope>NUCLEOTIDE SEQUENCE [LARGE SCALE GENOMIC DNA]</scope>
    <source>
        <strain evidence="3">SF006504</strain>
    </source>
</reference>
<dbReference type="AlphaFoldDB" id="A0A0U5GHI3"/>
<gene>
    <name evidence="2" type="ORF">ASPCAL14999</name>
</gene>
<proteinExistence type="predicted"/>
<organism evidence="2 3">
    <name type="scientific">Aspergillus calidoustus</name>
    <dbReference type="NCBI Taxonomy" id="454130"/>
    <lineage>
        <taxon>Eukaryota</taxon>
        <taxon>Fungi</taxon>
        <taxon>Dikarya</taxon>
        <taxon>Ascomycota</taxon>
        <taxon>Pezizomycotina</taxon>
        <taxon>Eurotiomycetes</taxon>
        <taxon>Eurotiomycetidae</taxon>
        <taxon>Eurotiales</taxon>
        <taxon>Aspergillaceae</taxon>
        <taxon>Aspergillus</taxon>
        <taxon>Aspergillus subgen. Nidulantes</taxon>
    </lineage>
</organism>
<evidence type="ECO:0000256" key="1">
    <source>
        <dbReference type="SAM" id="MobiDB-lite"/>
    </source>
</evidence>
<dbReference type="EMBL" id="CDMC01000034">
    <property type="protein sequence ID" value="CEL11905.1"/>
    <property type="molecule type" value="Genomic_DNA"/>
</dbReference>
<name>A0A0U5GHI3_ASPCI</name>
<dbReference type="OrthoDB" id="4227485at2759"/>
<dbReference type="InterPro" id="IPR022198">
    <property type="entry name" value="DUF3723"/>
</dbReference>
<evidence type="ECO:0000313" key="2">
    <source>
        <dbReference type="EMBL" id="CEL11905.1"/>
    </source>
</evidence>
<accession>A0A0U5GHI3</accession>
<sequence length="468" mass="52719">MELAAGADAASVQMLQSRAPKVSNRDLHFLEKRMNDGTLFPSVQDGTKRNAVWNRLQTIGVPIPTLQTFFSDLRYLAVARKVMRTLLQINNPKTKMSIDERLGGQHRMIGRLPLGQGMGVVRQGLRELWRFSFQYGLEMTGTARCQPRDHRTQEAAAVIPDMTASVDRSRLWQHFFWLADHEGFSTPSVGDFGAGPMEHPVVPTPANNPAVWDEDEPVSRRLGIPFAHTVDADRTALSKEALEQTWELRSVSPTLIRQAQFRAFFRHLGGDTPDSATINPPESRVSATPVDTFVSEPAVPQNTTEGTTERRGTSPVLPPEVSDIVDIDNAEIFWNTGMDMWDTFLPLRKLRVQIRAPYCPERTINVPSDRDRVIGFLDGLSACGFVLDIAHIRGAQSADIYEWHTGHPFDEVQATLTQDVISKYDVPSENRLKWRRRDLDPSTVKDTVDEVMAWINRQVQLSVVEEEL</sequence>
<dbReference type="Proteomes" id="UP000054771">
    <property type="component" value="Unassembled WGS sequence"/>
</dbReference>
<protein>
    <submittedName>
        <fullName evidence="2">Uncharacterized protein</fullName>
    </submittedName>
</protein>
<keyword evidence="3" id="KW-1185">Reference proteome</keyword>
<dbReference type="STRING" id="454130.A0A0U5GHI3"/>
<evidence type="ECO:0000313" key="3">
    <source>
        <dbReference type="Proteomes" id="UP000054771"/>
    </source>
</evidence>